<sequence length="189" mass="21719">MFIILPFLFLEISADVPEPDWSSFSLFTPATTREGNRYYIDVDNIGNERIHKPIAAALINKKVVFGTYDESKGCAYFPNMLSGSYNFCGNKFFLLHQNHRYLARRSLQEIVNDKNCSPLIGERYVVLVKRDMTNFNSEKFIGTYSKAMDRLVYHDAKQDKVTHNDVMAKFGNGKLNTKQFESLCVVGYL</sequence>
<evidence type="ECO:0000313" key="2">
    <source>
        <dbReference type="EMBL" id="KAK5981591.1"/>
    </source>
</evidence>
<reference evidence="1 3" key="1">
    <citation type="submission" date="2019-10" db="EMBL/GenBank/DDBJ databases">
        <title>Assembly and Annotation for the nematode Trichostrongylus colubriformis.</title>
        <authorList>
            <person name="Martin J."/>
        </authorList>
    </citation>
    <scope>NUCLEOTIDE SEQUENCE [LARGE SCALE GENOMIC DNA]</scope>
    <source>
        <strain evidence="1">G859</strain>
        <tissue evidence="1">Whole worm</tissue>
    </source>
</reference>
<evidence type="ECO:0000313" key="3">
    <source>
        <dbReference type="Proteomes" id="UP001331761"/>
    </source>
</evidence>
<keyword evidence="3" id="KW-1185">Reference proteome</keyword>
<dbReference type="Proteomes" id="UP001331761">
    <property type="component" value="Unassembled WGS sequence"/>
</dbReference>
<protein>
    <submittedName>
        <fullName evidence="1">Uncharacterized protein</fullName>
    </submittedName>
</protein>
<accession>A0AAN8EUG6</accession>
<name>A0AAN8EUG6_TRICO</name>
<dbReference type="EMBL" id="WIXE01023661">
    <property type="protein sequence ID" value="KAK5966277.1"/>
    <property type="molecule type" value="Genomic_DNA"/>
</dbReference>
<dbReference type="EMBL" id="WIXE01006123">
    <property type="protein sequence ID" value="KAK5981591.1"/>
    <property type="molecule type" value="Genomic_DNA"/>
</dbReference>
<dbReference type="AlphaFoldDB" id="A0AAN8EUG6"/>
<gene>
    <name evidence="1" type="ORF">GCK32_002302</name>
    <name evidence="2" type="ORF">GCK32_002588</name>
</gene>
<evidence type="ECO:0000313" key="1">
    <source>
        <dbReference type="EMBL" id="KAK5966277.1"/>
    </source>
</evidence>
<organism evidence="1 3">
    <name type="scientific">Trichostrongylus colubriformis</name>
    <name type="common">Black scour worm</name>
    <dbReference type="NCBI Taxonomy" id="6319"/>
    <lineage>
        <taxon>Eukaryota</taxon>
        <taxon>Metazoa</taxon>
        <taxon>Ecdysozoa</taxon>
        <taxon>Nematoda</taxon>
        <taxon>Chromadorea</taxon>
        <taxon>Rhabditida</taxon>
        <taxon>Rhabditina</taxon>
        <taxon>Rhabditomorpha</taxon>
        <taxon>Strongyloidea</taxon>
        <taxon>Trichostrongylidae</taxon>
        <taxon>Trichostrongylus</taxon>
    </lineage>
</organism>
<comment type="caution">
    <text evidence="1">The sequence shown here is derived from an EMBL/GenBank/DDBJ whole genome shotgun (WGS) entry which is preliminary data.</text>
</comment>
<proteinExistence type="predicted"/>